<reference evidence="7 8" key="1">
    <citation type="journal article" date="2015" name="Int. J. Syst. Evol. Microbiol.">
        <title>Sphingomonas hengshuiensis sp. nov., isolated from lake wetland.</title>
        <authorList>
            <person name="Wei S."/>
            <person name="Wang T."/>
            <person name="Liu H."/>
            <person name="Zhang C."/>
            <person name="Guo J."/>
            <person name="Wang Q."/>
            <person name="Liang K."/>
            <person name="Zhang Z."/>
        </authorList>
    </citation>
    <scope>NUCLEOTIDE SEQUENCE [LARGE SCALE GENOMIC DNA]</scope>
    <source>
        <strain evidence="7 8">WHSC-8</strain>
    </source>
</reference>
<evidence type="ECO:0000256" key="4">
    <source>
        <dbReference type="ARBA" id="ARBA00038306"/>
    </source>
</evidence>
<dbReference type="GO" id="GO:0016020">
    <property type="term" value="C:membrane"/>
    <property type="evidence" value="ECO:0007669"/>
    <property type="project" value="UniProtKB-SubCell"/>
</dbReference>
<dbReference type="PANTHER" id="PTHR34001">
    <property type="entry name" value="BLL7405 PROTEIN"/>
    <property type="match status" value="1"/>
</dbReference>
<dbReference type="InterPro" id="IPR051692">
    <property type="entry name" value="OMP-like"/>
</dbReference>
<accession>A0A7U5BER9</accession>
<proteinExistence type="inferred from homology"/>
<dbReference type="PANTHER" id="PTHR34001:SF3">
    <property type="entry name" value="BLL7405 PROTEIN"/>
    <property type="match status" value="1"/>
</dbReference>
<gene>
    <name evidence="7" type="ORF">TS85_02265</name>
</gene>
<evidence type="ECO:0000259" key="6">
    <source>
        <dbReference type="Pfam" id="PF13505"/>
    </source>
</evidence>
<name>A0A7U5BER9_9SPHN</name>
<evidence type="ECO:0000313" key="8">
    <source>
        <dbReference type="Proteomes" id="UP000032300"/>
    </source>
</evidence>
<dbReference type="Gene3D" id="2.40.160.20">
    <property type="match status" value="1"/>
</dbReference>
<dbReference type="Pfam" id="PF13505">
    <property type="entry name" value="OMP_b-brl"/>
    <property type="match status" value="1"/>
</dbReference>
<sequence length="281" mass="29005">MRILTGAALGAFGLLASVASAQAQDAEFNGAYVGASLGKSFQGNDGGETIQFDRDLNGSFGDTVVTSAADAPNAFSPGFCGGAAVAATNVGCSNDRDGTQYAARVGYDIQRGNFVVGLVGEIGKNQVNDSVSAYSTTPASYTMTRSIDWNAGARLRAGYAVGGRTLAYATGGGAYAKVDHGFATTNTANSFAVTSESKDAWGWAAGGGIEQKVGRNFSVGIEYLYTRLNDDDYTVRAGALTSPATPATNPFLLGNAGGTDLRRADNRFDMHGVRATAAFRF</sequence>
<dbReference type="SUPFAM" id="SSF56925">
    <property type="entry name" value="OMPA-like"/>
    <property type="match status" value="1"/>
</dbReference>
<evidence type="ECO:0000256" key="5">
    <source>
        <dbReference type="SAM" id="SignalP"/>
    </source>
</evidence>
<evidence type="ECO:0000256" key="3">
    <source>
        <dbReference type="ARBA" id="ARBA00023136"/>
    </source>
</evidence>
<dbReference type="InterPro" id="IPR011250">
    <property type="entry name" value="OMP/PagP_B-barrel"/>
</dbReference>
<evidence type="ECO:0000256" key="1">
    <source>
        <dbReference type="ARBA" id="ARBA00004370"/>
    </source>
</evidence>
<comment type="similarity">
    <text evidence="4">Belongs to the Omp25/RopB family.</text>
</comment>
<keyword evidence="8" id="KW-1185">Reference proteome</keyword>
<dbReference type="AlphaFoldDB" id="A0A7U5BER9"/>
<reference evidence="7 8" key="2">
    <citation type="submission" date="2015-02" db="EMBL/GenBank/DDBJ databases">
        <title>The complete genome of Sphingomonas hengshuiensis sp. WHSC-8 isolated from soil of Hengshui Lake.</title>
        <authorList>
            <person name="Wei S."/>
            <person name="Guo J."/>
            <person name="Su C."/>
            <person name="Wu R."/>
            <person name="Zhang Z."/>
            <person name="Liang K."/>
            <person name="Li H."/>
            <person name="Wang T."/>
            <person name="Liu H."/>
            <person name="Zhang C."/>
            <person name="Li Z."/>
            <person name="Wang Q."/>
            <person name="Meng J."/>
        </authorList>
    </citation>
    <scope>NUCLEOTIDE SEQUENCE [LARGE SCALE GENOMIC DNA]</scope>
    <source>
        <strain evidence="7 8">WHSC-8</strain>
    </source>
</reference>
<evidence type="ECO:0000313" key="7">
    <source>
        <dbReference type="EMBL" id="AJP70895.1"/>
    </source>
</evidence>
<evidence type="ECO:0000256" key="2">
    <source>
        <dbReference type="ARBA" id="ARBA00022729"/>
    </source>
</evidence>
<keyword evidence="3" id="KW-0472">Membrane</keyword>
<organism evidence="7 8">
    <name type="scientific">Sphingomonas hengshuiensis</name>
    <dbReference type="NCBI Taxonomy" id="1609977"/>
    <lineage>
        <taxon>Bacteria</taxon>
        <taxon>Pseudomonadati</taxon>
        <taxon>Pseudomonadota</taxon>
        <taxon>Alphaproteobacteria</taxon>
        <taxon>Sphingomonadales</taxon>
        <taxon>Sphingomonadaceae</taxon>
        <taxon>Sphingomonas</taxon>
    </lineage>
</organism>
<feature type="chain" id="PRO_5031464034" evidence="5">
    <location>
        <begin position="24"/>
        <end position="281"/>
    </location>
</feature>
<dbReference type="RefSeq" id="WP_044330183.1">
    <property type="nucleotide sequence ID" value="NZ_CP010836.1"/>
</dbReference>
<dbReference type="OrthoDB" id="9815357at2"/>
<comment type="subcellular location">
    <subcellularLocation>
        <location evidence="1">Membrane</location>
    </subcellularLocation>
</comment>
<dbReference type="Proteomes" id="UP000032300">
    <property type="component" value="Chromosome"/>
</dbReference>
<keyword evidence="2 5" id="KW-0732">Signal</keyword>
<feature type="domain" description="Outer membrane protein beta-barrel" evidence="6">
    <location>
        <begin position="14"/>
        <end position="234"/>
    </location>
</feature>
<dbReference type="InterPro" id="IPR027385">
    <property type="entry name" value="Beta-barrel_OMP"/>
</dbReference>
<dbReference type="KEGG" id="sphi:TS85_02265"/>
<dbReference type="EMBL" id="CP010836">
    <property type="protein sequence ID" value="AJP70895.1"/>
    <property type="molecule type" value="Genomic_DNA"/>
</dbReference>
<protein>
    <submittedName>
        <fullName evidence="7">Membrane protein</fullName>
    </submittedName>
</protein>
<feature type="signal peptide" evidence="5">
    <location>
        <begin position="1"/>
        <end position="23"/>
    </location>
</feature>